<proteinExistence type="predicted"/>
<keyword evidence="2" id="KW-1185">Reference proteome</keyword>
<evidence type="ECO:0000313" key="2">
    <source>
        <dbReference type="Proteomes" id="UP000252167"/>
    </source>
</evidence>
<gene>
    <name evidence="1" type="ORF">C1H84_06365</name>
</gene>
<sequence length="222" mass="25106">MASVASHFLKRVPRTVACIYTRSMDDTPNSTVARLREYLNDARQAVIFKSGQLSEELARQPMTPTGTHVLGVVHHLAITEYGYFGACLNRPVNDSYLQQLLDIDDPQADFIPPADASAQQVIELYQRAIAFAEAGFDQLELASPAEVPWWVRHRHTTLEHLMVHMIAETSRHAGHLDIVRELLDGQVGLRAEVPNLPDYTPRQWQEQRDRLQQTAQSKRGSD</sequence>
<dbReference type="Pfam" id="PF04978">
    <property type="entry name" value="MST"/>
    <property type="match status" value="1"/>
</dbReference>
<dbReference type="Gene3D" id="1.20.120.450">
    <property type="entry name" value="dinb family like domain"/>
    <property type="match status" value="1"/>
</dbReference>
<dbReference type="SUPFAM" id="SSF109854">
    <property type="entry name" value="DinB/YfiT-like putative metalloenzymes"/>
    <property type="match status" value="1"/>
</dbReference>
<comment type="caution">
    <text evidence="1">The sequence shown here is derived from an EMBL/GenBank/DDBJ whole genome shotgun (WGS) entry which is preliminary data.</text>
</comment>
<evidence type="ECO:0008006" key="3">
    <source>
        <dbReference type="Google" id="ProtNLM"/>
    </source>
</evidence>
<evidence type="ECO:0000313" key="1">
    <source>
        <dbReference type="EMBL" id="RBM03032.1"/>
    </source>
</evidence>
<dbReference type="InterPro" id="IPR034660">
    <property type="entry name" value="DinB/YfiT-like"/>
</dbReference>
<dbReference type="AlphaFoldDB" id="A0A365YK39"/>
<name>A0A365YK39_9MICC</name>
<reference evidence="1 2" key="1">
    <citation type="submission" date="2018-01" db="EMBL/GenBank/DDBJ databases">
        <title>Glutamicibacter soli strain NHPC-3 Whole genome sequence and assembly.</title>
        <authorList>
            <person name="Choudhury P."/>
            <person name="Gupta D."/>
            <person name="Sengupta K."/>
            <person name="Jawed A."/>
            <person name="Sultana N."/>
            <person name="Saha P."/>
        </authorList>
    </citation>
    <scope>NUCLEOTIDE SEQUENCE [LARGE SCALE GENOMIC DNA]</scope>
    <source>
        <strain evidence="1 2">NHPC-3</strain>
    </source>
</reference>
<dbReference type="EMBL" id="POAF01000002">
    <property type="protein sequence ID" value="RBM03032.1"/>
    <property type="molecule type" value="Genomic_DNA"/>
</dbReference>
<accession>A0A365YK39</accession>
<protein>
    <recommendedName>
        <fullName evidence="3">DUF664 domain-containing protein</fullName>
    </recommendedName>
</protein>
<organism evidence="1 2">
    <name type="scientific">Glutamicibacter soli</name>
    <dbReference type="NCBI Taxonomy" id="453836"/>
    <lineage>
        <taxon>Bacteria</taxon>
        <taxon>Bacillati</taxon>
        <taxon>Actinomycetota</taxon>
        <taxon>Actinomycetes</taxon>
        <taxon>Micrococcales</taxon>
        <taxon>Micrococcaceae</taxon>
        <taxon>Glutamicibacter</taxon>
    </lineage>
</organism>
<dbReference type="InterPro" id="IPR007061">
    <property type="entry name" value="MST-like"/>
</dbReference>
<dbReference type="Proteomes" id="UP000252167">
    <property type="component" value="Unassembled WGS sequence"/>
</dbReference>